<dbReference type="InterPro" id="IPR040358">
    <property type="entry name" value="At4g22758-like"/>
</dbReference>
<dbReference type="EMBL" id="CAUOFW020007811">
    <property type="protein sequence ID" value="CAK9180671.1"/>
    <property type="molecule type" value="Genomic_DNA"/>
</dbReference>
<dbReference type="Pfam" id="PF23156">
    <property type="entry name" value="DUF7054"/>
    <property type="match status" value="1"/>
</dbReference>
<evidence type="ECO:0000313" key="5">
    <source>
        <dbReference type="Proteomes" id="UP001642360"/>
    </source>
</evidence>
<evidence type="ECO:0000313" key="3">
    <source>
        <dbReference type="EMBL" id="CAK9135967.1"/>
    </source>
</evidence>
<organism evidence="4 5">
    <name type="scientific">Ilex paraguariensis</name>
    <name type="common">yerba mate</name>
    <dbReference type="NCBI Taxonomy" id="185542"/>
    <lineage>
        <taxon>Eukaryota</taxon>
        <taxon>Viridiplantae</taxon>
        <taxon>Streptophyta</taxon>
        <taxon>Embryophyta</taxon>
        <taxon>Tracheophyta</taxon>
        <taxon>Spermatophyta</taxon>
        <taxon>Magnoliopsida</taxon>
        <taxon>eudicotyledons</taxon>
        <taxon>Gunneridae</taxon>
        <taxon>Pentapetalae</taxon>
        <taxon>asterids</taxon>
        <taxon>campanulids</taxon>
        <taxon>Aquifoliales</taxon>
        <taxon>Aquifoliaceae</taxon>
        <taxon>Ilex</taxon>
    </lineage>
</organism>
<sequence length="176" mass="19405">MTTPPQLRRPNGVVSHLSASNGGRVAKSDSVTNSQLVRKHGGFIDVPKKLTQQKVSGSGTSQKLTKLLLNVSIQNSLGPIQVVMSPENTVRDLTKSAVDIYVKEKRRPLLSETDPRCFELHYSSYSLESLKPEEKLINLGSRNFFCCRKANSSCSDEAKAATSSTFPLTKFMDFLL</sequence>
<feature type="region of interest" description="Disordered" evidence="1">
    <location>
        <begin position="1"/>
        <end position="30"/>
    </location>
</feature>
<dbReference type="PANTHER" id="PTHR33270">
    <property type="entry name" value="BNAC05G50380D PROTEIN"/>
    <property type="match status" value="1"/>
</dbReference>
<name>A0ABC8UI25_9AQUA</name>
<comment type="caution">
    <text evidence="4">The sequence shown here is derived from an EMBL/GenBank/DDBJ whole genome shotgun (WGS) entry which is preliminary data.</text>
</comment>
<evidence type="ECO:0000313" key="4">
    <source>
        <dbReference type="EMBL" id="CAK9180671.1"/>
    </source>
</evidence>
<reference evidence="4 5" key="1">
    <citation type="submission" date="2024-02" db="EMBL/GenBank/DDBJ databases">
        <authorList>
            <person name="Vignale AGUSTIN F."/>
            <person name="Sosa J E."/>
            <person name="Modenutti C."/>
        </authorList>
    </citation>
    <scope>NUCLEOTIDE SEQUENCE [LARGE SCALE GENOMIC DNA]</scope>
</reference>
<protein>
    <recommendedName>
        <fullName evidence="2">DUF7054 domain-containing protein</fullName>
    </recommendedName>
</protein>
<feature type="domain" description="DUF7054" evidence="2">
    <location>
        <begin position="63"/>
        <end position="147"/>
    </location>
</feature>
<keyword evidence="5" id="KW-1185">Reference proteome</keyword>
<gene>
    <name evidence="3" type="ORF">ILEXP_LOCUS2927</name>
    <name evidence="4" type="ORF">ILEXP_LOCUS50691</name>
</gene>
<dbReference type="AlphaFoldDB" id="A0ABC8UI25"/>
<dbReference type="PANTHER" id="PTHR33270:SF7">
    <property type="entry name" value="SNRNP25 UBIQUITIN-LIKE DOMAIN-CONTAINING PROTEIN"/>
    <property type="match status" value="1"/>
</dbReference>
<accession>A0ABC8UI25</accession>
<dbReference type="InterPro" id="IPR055482">
    <property type="entry name" value="DUF7054"/>
</dbReference>
<proteinExistence type="predicted"/>
<evidence type="ECO:0000256" key="1">
    <source>
        <dbReference type="SAM" id="MobiDB-lite"/>
    </source>
</evidence>
<dbReference type="EMBL" id="CAUOFW020000726">
    <property type="protein sequence ID" value="CAK9135967.1"/>
    <property type="molecule type" value="Genomic_DNA"/>
</dbReference>
<dbReference type="Proteomes" id="UP001642360">
    <property type="component" value="Unassembled WGS sequence"/>
</dbReference>
<evidence type="ECO:0000259" key="2">
    <source>
        <dbReference type="Pfam" id="PF23156"/>
    </source>
</evidence>